<dbReference type="InterPro" id="IPR032710">
    <property type="entry name" value="NTF2-like_dom_sf"/>
</dbReference>
<dbReference type="EMBL" id="VUNS01000008">
    <property type="protein sequence ID" value="MST97272.1"/>
    <property type="molecule type" value="Genomic_DNA"/>
</dbReference>
<dbReference type="AlphaFoldDB" id="A0A844G2X7"/>
<evidence type="ECO:0000313" key="3">
    <source>
        <dbReference type="Proteomes" id="UP000435649"/>
    </source>
</evidence>
<feature type="transmembrane region" description="Helical" evidence="1">
    <location>
        <begin position="9"/>
        <end position="29"/>
    </location>
</feature>
<keyword evidence="3" id="KW-1185">Reference proteome</keyword>
<evidence type="ECO:0000313" key="2">
    <source>
        <dbReference type="EMBL" id="MST97272.1"/>
    </source>
</evidence>
<dbReference type="RefSeq" id="WP_154418141.1">
    <property type="nucleotide sequence ID" value="NZ_DBFCGB010000218.1"/>
</dbReference>
<accession>A0A844G2X7</accession>
<proteinExistence type="predicted"/>
<reference evidence="2 3" key="1">
    <citation type="submission" date="2019-08" db="EMBL/GenBank/DDBJ databases">
        <title>In-depth cultivation of the pig gut microbiome towards novel bacterial diversity and tailored functional studies.</title>
        <authorList>
            <person name="Wylensek D."/>
            <person name="Hitch T.C.A."/>
            <person name="Clavel T."/>
        </authorList>
    </citation>
    <scope>NUCLEOTIDE SEQUENCE [LARGE SCALE GENOMIC DNA]</scope>
    <source>
        <strain evidence="2 3">BBE-744-WT-12</strain>
    </source>
</reference>
<dbReference type="Proteomes" id="UP000435649">
    <property type="component" value="Unassembled WGS sequence"/>
</dbReference>
<evidence type="ECO:0000256" key="1">
    <source>
        <dbReference type="SAM" id="Phobius"/>
    </source>
</evidence>
<name>A0A844G2X7_9BACT</name>
<gene>
    <name evidence="2" type="ORF">FYJ85_09485</name>
</gene>
<evidence type="ECO:0008006" key="4">
    <source>
        <dbReference type="Google" id="ProtNLM"/>
    </source>
</evidence>
<sequence>MYGFLKKKWLWLLFAVVFALGGVSLWYLGQDSDEAQVRRTLRQLCRISSKYENEKAAVGVMKINGTDKVFAPECRIDFRHEMFGGIYTPAEITSTMARVRSMFRSCVVDMRDVAITVEPPDRASAVFTGTLDGRLNDGKTVNEVRDLYCTLEKREDRWLITSISVRDVLEK</sequence>
<keyword evidence="1" id="KW-1133">Transmembrane helix</keyword>
<protein>
    <recommendedName>
        <fullName evidence="4">SnoaL-like domain-containing protein</fullName>
    </recommendedName>
</protein>
<organism evidence="2 3">
    <name type="scientific">Victivallis lenta</name>
    <dbReference type="NCBI Taxonomy" id="2606640"/>
    <lineage>
        <taxon>Bacteria</taxon>
        <taxon>Pseudomonadati</taxon>
        <taxon>Lentisphaerota</taxon>
        <taxon>Lentisphaeria</taxon>
        <taxon>Victivallales</taxon>
        <taxon>Victivallaceae</taxon>
        <taxon>Victivallis</taxon>
    </lineage>
</organism>
<dbReference type="Gene3D" id="3.10.450.50">
    <property type="match status" value="1"/>
</dbReference>
<keyword evidence="1" id="KW-0472">Membrane</keyword>
<keyword evidence="1" id="KW-0812">Transmembrane</keyword>
<comment type="caution">
    <text evidence="2">The sequence shown here is derived from an EMBL/GenBank/DDBJ whole genome shotgun (WGS) entry which is preliminary data.</text>
</comment>
<dbReference type="SUPFAM" id="SSF54427">
    <property type="entry name" value="NTF2-like"/>
    <property type="match status" value="1"/>
</dbReference>